<dbReference type="Proteomes" id="UP000256780">
    <property type="component" value="Chromosome CBM2587_b"/>
</dbReference>
<name>A0A375C609_9BURK</name>
<protein>
    <submittedName>
        <fullName evidence="1">Uncharacterized protein</fullName>
    </submittedName>
</protein>
<comment type="caution">
    <text evidence="1">The sequence shown here is derived from an EMBL/GenBank/DDBJ whole genome shotgun (WGS) entry which is preliminary data.</text>
</comment>
<organism evidence="1">
    <name type="scientific">Cupriavidus taiwanensis</name>
    <dbReference type="NCBI Taxonomy" id="164546"/>
    <lineage>
        <taxon>Bacteria</taxon>
        <taxon>Pseudomonadati</taxon>
        <taxon>Pseudomonadota</taxon>
        <taxon>Betaproteobacteria</taxon>
        <taxon>Burkholderiales</taxon>
        <taxon>Burkholderiaceae</taxon>
        <taxon>Cupriavidus</taxon>
    </lineage>
</organism>
<gene>
    <name evidence="1" type="ORF">CBM2587_B60269</name>
</gene>
<dbReference type="AlphaFoldDB" id="A0A375C609"/>
<accession>A0A375C609</accession>
<sequence>MRLERKHGVAEAFQFIVARPQAVHMRARDLVGLFLVRRAGRRAHLRAAFPAGVVGLLQRVARLDRLGQRKEALGHGERVAHAGEVDAVVGKLEEADVDRRLPQCFGNLRLAPRVVGQVDAADFALAGFGAERAHARFAVEFGQAAGVVWLGHGIPRGKRVRDLPRAGTGMAANDNMRRDSALLEVDGASLRDGAGHGLQEQFPASPHAHRSGTRLVNASTLAAAYAAFGPAS</sequence>
<reference evidence="1" key="1">
    <citation type="submission" date="2018-01" db="EMBL/GenBank/DDBJ databases">
        <authorList>
            <person name="Clerissi C."/>
        </authorList>
    </citation>
    <scope>NUCLEOTIDE SEQUENCE</scope>
    <source>
        <strain evidence="1">Cupriavidus sp. LMG 19464</strain>
    </source>
</reference>
<evidence type="ECO:0000313" key="1">
    <source>
        <dbReference type="EMBL" id="SOY63257.1"/>
    </source>
</evidence>
<dbReference type="EMBL" id="OFSQ01000035">
    <property type="protein sequence ID" value="SOY63257.1"/>
    <property type="molecule type" value="Genomic_DNA"/>
</dbReference>
<proteinExistence type="predicted"/>